<dbReference type="GO" id="GO:0046872">
    <property type="term" value="F:metal ion binding"/>
    <property type="evidence" value="ECO:0007669"/>
    <property type="project" value="UniProtKB-KW"/>
</dbReference>
<comment type="subcellular location">
    <subcellularLocation>
        <location evidence="2">Cell envelope</location>
    </subcellularLocation>
</comment>
<keyword evidence="7" id="KW-0482">Metalloprotease</keyword>
<dbReference type="InterPro" id="IPR045834">
    <property type="entry name" value="Csd3_N2"/>
</dbReference>
<dbReference type="InterPro" id="IPR011055">
    <property type="entry name" value="Dup_hybrid_motif"/>
</dbReference>
<dbReference type="PANTHER" id="PTHR21666:SF288">
    <property type="entry name" value="CELL DIVISION PROTEIN YTFB"/>
    <property type="match status" value="1"/>
</dbReference>
<evidence type="ECO:0000259" key="9">
    <source>
        <dbReference type="Pfam" id="PF01551"/>
    </source>
</evidence>
<evidence type="ECO:0000256" key="2">
    <source>
        <dbReference type="ARBA" id="ARBA00004196"/>
    </source>
</evidence>
<accession>A0A1E5T7X9</accession>
<comment type="caution">
    <text evidence="11">The sequence shown here is derived from an EMBL/GenBank/DDBJ whole genome shotgun (WGS) entry which is preliminary data.</text>
</comment>
<keyword evidence="5" id="KW-0378">Hydrolase</keyword>
<dbReference type="Pfam" id="PF19425">
    <property type="entry name" value="Csd3_N2"/>
    <property type="match status" value="1"/>
</dbReference>
<proteinExistence type="predicted"/>
<evidence type="ECO:0000256" key="5">
    <source>
        <dbReference type="ARBA" id="ARBA00022801"/>
    </source>
</evidence>
<evidence type="ECO:0000256" key="1">
    <source>
        <dbReference type="ARBA" id="ARBA00001947"/>
    </source>
</evidence>
<dbReference type="STRING" id="1563681.BFP71_00120"/>
<dbReference type="InterPro" id="IPR050570">
    <property type="entry name" value="Cell_wall_metabolism_enzyme"/>
</dbReference>
<dbReference type="Gene3D" id="2.70.70.10">
    <property type="entry name" value="Glucose Permease (Domain IIA)"/>
    <property type="match status" value="1"/>
</dbReference>
<gene>
    <name evidence="11" type="ORF">BFP71_00120</name>
</gene>
<feature type="domain" description="Csd3-like second N-terminal" evidence="10">
    <location>
        <begin position="155"/>
        <end position="275"/>
    </location>
</feature>
<comment type="cofactor">
    <cofactor evidence="1">
        <name>Zn(2+)</name>
        <dbReference type="ChEBI" id="CHEBI:29105"/>
    </cofactor>
</comment>
<dbReference type="RefSeq" id="WP_069833431.1">
    <property type="nucleotide sequence ID" value="NZ_MDGQ01000002.1"/>
</dbReference>
<reference evidence="11 12" key="1">
    <citation type="submission" date="2016-08" db="EMBL/GenBank/DDBJ databases">
        <title>Draft genome of Fabibacter sp. strain SK-8.</title>
        <authorList>
            <person name="Wong S.-K."/>
            <person name="Hamasaki K."/>
            <person name="Yoshizawa S."/>
        </authorList>
    </citation>
    <scope>NUCLEOTIDE SEQUENCE [LARGE SCALE GENOMIC DNA]</scope>
    <source>
        <strain evidence="11 12">SK-8</strain>
    </source>
</reference>
<dbReference type="GO" id="GO:0006508">
    <property type="term" value="P:proteolysis"/>
    <property type="evidence" value="ECO:0007669"/>
    <property type="project" value="UniProtKB-KW"/>
</dbReference>
<evidence type="ECO:0000313" key="12">
    <source>
        <dbReference type="Proteomes" id="UP000095552"/>
    </source>
</evidence>
<keyword evidence="12" id="KW-1185">Reference proteome</keyword>
<dbReference type="EMBL" id="MDGQ01000002">
    <property type="protein sequence ID" value="OEK07448.1"/>
    <property type="molecule type" value="Genomic_DNA"/>
</dbReference>
<dbReference type="Gene3D" id="3.10.450.350">
    <property type="match status" value="1"/>
</dbReference>
<dbReference type="Proteomes" id="UP000095552">
    <property type="component" value="Unassembled WGS sequence"/>
</dbReference>
<evidence type="ECO:0000256" key="8">
    <source>
        <dbReference type="SAM" id="Phobius"/>
    </source>
</evidence>
<dbReference type="GO" id="GO:0004222">
    <property type="term" value="F:metalloendopeptidase activity"/>
    <property type="evidence" value="ECO:0007669"/>
    <property type="project" value="TreeGrafter"/>
</dbReference>
<evidence type="ECO:0000259" key="10">
    <source>
        <dbReference type="Pfam" id="PF19425"/>
    </source>
</evidence>
<evidence type="ECO:0000256" key="7">
    <source>
        <dbReference type="ARBA" id="ARBA00023049"/>
    </source>
</evidence>
<evidence type="ECO:0000256" key="6">
    <source>
        <dbReference type="ARBA" id="ARBA00022833"/>
    </source>
</evidence>
<dbReference type="Pfam" id="PF01551">
    <property type="entry name" value="Peptidase_M23"/>
    <property type="match status" value="1"/>
</dbReference>
<feature type="domain" description="M23ase beta-sheet core" evidence="9">
    <location>
        <begin position="287"/>
        <end position="381"/>
    </location>
</feature>
<dbReference type="OrthoDB" id="9810477at2"/>
<dbReference type="GO" id="GO:0030313">
    <property type="term" value="C:cell envelope"/>
    <property type="evidence" value="ECO:0007669"/>
    <property type="project" value="UniProtKB-SubCell"/>
</dbReference>
<dbReference type="AlphaFoldDB" id="A0A1E5T7X9"/>
<evidence type="ECO:0000313" key="11">
    <source>
        <dbReference type="EMBL" id="OEK07448.1"/>
    </source>
</evidence>
<name>A0A1E5T7X9_9BACT</name>
<protein>
    <submittedName>
        <fullName evidence="11">Uncharacterized protein</fullName>
    </submittedName>
</protein>
<keyword evidence="8" id="KW-1133">Transmembrane helix</keyword>
<evidence type="ECO:0000256" key="4">
    <source>
        <dbReference type="ARBA" id="ARBA00022723"/>
    </source>
</evidence>
<keyword evidence="8" id="KW-0472">Membrane</keyword>
<dbReference type="CDD" id="cd12797">
    <property type="entry name" value="M23_peptidase"/>
    <property type="match status" value="1"/>
</dbReference>
<keyword evidence="6" id="KW-0862">Zinc</keyword>
<keyword evidence="8" id="KW-0812">Transmembrane</keyword>
<dbReference type="PANTHER" id="PTHR21666">
    <property type="entry name" value="PEPTIDASE-RELATED"/>
    <property type="match status" value="1"/>
</dbReference>
<keyword evidence="3" id="KW-0645">Protease</keyword>
<dbReference type="InterPro" id="IPR016047">
    <property type="entry name" value="M23ase_b-sheet_dom"/>
</dbReference>
<keyword evidence="4" id="KW-0479">Metal-binding</keyword>
<feature type="transmembrane region" description="Helical" evidence="8">
    <location>
        <begin position="5"/>
        <end position="23"/>
    </location>
</feature>
<sequence>MNKRLVAIIGVALIATFTLVYILTPSSSNFEDSEVFPEETLVEEAAEGEPLFKYGIPVDLFKTQEGRIKRNQTFADILLPYNISRQDIFNMDKISRDVFSVRNLVTNKKYTVFYTDDSFKKASYFVYEPNDLEYVVYQLTDSLGVFRELREIEIRERTMAGVISQTLDHSIRAEGGSPALVNAMADIFGWQIDPRTLRKGDWFKIIYEDRIVDGKSVGIGKIISAQFNHIKNDYMAYGYDMGDGLEYFDEAGESVQKAFLRYPVEFSRISSRYNPARYLKMYGRVKPHLGTDFAASKNTPIKAAADGVIVARGFTRPNGNYIKIKHNGTYTTGYLHMNRFGKFKLGQRVRKGQTIGYVGSTGSSTGNHLCFRFWKRGKQVDFLKEKLPAEKPLPTDELVRFSALMSLMDKRLEDIPNTWSDKSVSASNR</sequence>
<evidence type="ECO:0000256" key="3">
    <source>
        <dbReference type="ARBA" id="ARBA00022670"/>
    </source>
</evidence>
<dbReference type="SUPFAM" id="SSF51261">
    <property type="entry name" value="Duplicated hybrid motif"/>
    <property type="match status" value="1"/>
</dbReference>
<organism evidence="11 12">
    <name type="scientific">Roseivirga misakiensis</name>
    <dbReference type="NCBI Taxonomy" id="1563681"/>
    <lineage>
        <taxon>Bacteria</taxon>
        <taxon>Pseudomonadati</taxon>
        <taxon>Bacteroidota</taxon>
        <taxon>Cytophagia</taxon>
        <taxon>Cytophagales</taxon>
        <taxon>Roseivirgaceae</taxon>
        <taxon>Roseivirga</taxon>
    </lineage>
</organism>